<evidence type="ECO:0000313" key="1">
    <source>
        <dbReference type="EMBL" id="MBF4808563.1"/>
    </source>
</evidence>
<comment type="caution">
    <text evidence="1">The sequence shown here is derived from an EMBL/GenBank/DDBJ whole genome shotgun (WGS) entry which is preliminary data.</text>
</comment>
<protein>
    <submittedName>
        <fullName evidence="1">Uncharacterized protein</fullName>
    </submittedName>
</protein>
<name>A0A930YP06_9ACTN</name>
<dbReference type="AlphaFoldDB" id="A0A930YP06"/>
<proteinExistence type="predicted"/>
<reference evidence="1" key="1">
    <citation type="submission" date="2020-04" db="EMBL/GenBank/DDBJ databases">
        <title>Deep metagenomics examines the oral microbiome during advanced dental caries in children, revealing novel taxa and co-occurrences with host molecules.</title>
        <authorList>
            <person name="Baker J.L."/>
            <person name="Morton J.T."/>
            <person name="Dinis M."/>
            <person name="Alvarez R."/>
            <person name="Tran N.C."/>
            <person name="Knight R."/>
            <person name="Edlund A."/>
        </authorList>
    </citation>
    <scope>NUCLEOTIDE SEQUENCE</scope>
    <source>
        <strain evidence="1">JCVI_38_bin.5</strain>
    </source>
</reference>
<dbReference type="Proteomes" id="UP000698335">
    <property type="component" value="Unassembled WGS sequence"/>
</dbReference>
<accession>A0A930YP06</accession>
<sequence>MGEICPIRVIKPEKPDSFGDHIALLNNGKVDVTQRPLIGHIDQRASRRIQVTFQPGGDLRALQMGTVDGQRFVVDHIKRPLRQYVECYRLKGATSRILEALAK</sequence>
<dbReference type="EMBL" id="JABZGW010000441">
    <property type="protein sequence ID" value="MBF4808563.1"/>
    <property type="molecule type" value="Genomic_DNA"/>
</dbReference>
<evidence type="ECO:0000313" key="2">
    <source>
        <dbReference type="Proteomes" id="UP000698335"/>
    </source>
</evidence>
<gene>
    <name evidence="1" type="ORF">HXK26_07710</name>
</gene>
<organism evidence="1 2">
    <name type="scientific">Lancefieldella rimae</name>
    <dbReference type="NCBI Taxonomy" id="1383"/>
    <lineage>
        <taxon>Bacteria</taxon>
        <taxon>Bacillati</taxon>
        <taxon>Actinomycetota</taxon>
        <taxon>Coriobacteriia</taxon>
        <taxon>Coriobacteriales</taxon>
        <taxon>Atopobiaceae</taxon>
        <taxon>Lancefieldella</taxon>
    </lineage>
</organism>